<proteinExistence type="inferred from homology"/>
<dbReference type="PANTHER" id="PTHR43133:SF8">
    <property type="entry name" value="RNA POLYMERASE SIGMA FACTOR HI_1459-RELATED"/>
    <property type="match status" value="1"/>
</dbReference>
<dbReference type="CDD" id="cd06171">
    <property type="entry name" value="Sigma70_r4"/>
    <property type="match status" value="1"/>
</dbReference>
<organism evidence="9 12">
    <name type="scientific">Mobilicoccus caccae</name>
    <dbReference type="NCBI Taxonomy" id="1859295"/>
    <lineage>
        <taxon>Bacteria</taxon>
        <taxon>Bacillati</taxon>
        <taxon>Actinomycetota</taxon>
        <taxon>Actinomycetes</taxon>
        <taxon>Micrococcales</taxon>
        <taxon>Dermatophilaceae</taxon>
        <taxon>Mobilicoccus</taxon>
    </lineage>
</organism>
<dbReference type="EMBL" id="BSUO01000001">
    <property type="protein sequence ID" value="GMA37995.1"/>
    <property type="molecule type" value="Genomic_DNA"/>
</dbReference>
<reference evidence="9" key="3">
    <citation type="submission" date="2023-02" db="EMBL/GenBank/DDBJ databases">
        <authorList>
            <person name="Sun Q."/>
            <person name="Mori K."/>
        </authorList>
    </citation>
    <scope>NUCLEOTIDE SEQUENCE</scope>
    <source>
        <strain evidence="9">NBRC 113072</strain>
    </source>
</reference>
<dbReference type="Gene3D" id="1.10.10.10">
    <property type="entry name" value="Winged helix-like DNA-binding domain superfamily/Winged helix DNA-binding domain"/>
    <property type="match status" value="1"/>
</dbReference>
<comment type="caution">
    <text evidence="9">The sequence shown here is derived from an EMBL/GenBank/DDBJ whole genome shotgun (WGS) entry which is preliminary data.</text>
</comment>
<evidence type="ECO:0000256" key="3">
    <source>
        <dbReference type="ARBA" id="ARBA00023082"/>
    </source>
</evidence>
<dbReference type="InterPro" id="IPR013249">
    <property type="entry name" value="RNA_pol_sigma70_r4_t2"/>
</dbReference>
<dbReference type="RefSeq" id="WP_284302076.1">
    <property type="nucleotide sequence ID" value="NZ_BSUO01000001.1"/>
</dbReference>
<name>A0ABQ6IKX3_9MICO</name>
<dbReference type="InterPro" id="IPR007627">
    <property type="entry name" value="RNA_pol_sigma70_r2"/>
</dbReference>
<keyword evidence="2" id="KW-0805">Transcription regulation</keyword>
<dbReference type="SUPFAM" id="SSF88659">
    <property type="entry name" value="Sigma3 and sigma4 domains of RNA polymerase sigma factors"/>
    <property type="match status" value="1"/>
</dbReference>
<dbReference type="SUPFAM" id="SSF88946">
    <property type="entry name" value="Sigma2 domain of RNA polymerase sigma factors"/>
    <property type="match status" value="1"/>
</dbReference>
<dbReference type="InterPro" id="IPR013324">
    <property type="entry name" value="RNA_pol_sigma_r3/r4-like"/>
</dbReference>
<dbReference type="PANTHER" id="PTHR43133">
    <property type="entry name" value="RNA POLYMERASE ECF-TYPE SIGMA FACTO"/>
    <property type="match status" value="1"/>
</dbReference>
<evidence type="ECO:0000313" key="10">
    <source>
        <dbReference type="EMBL" id="GMA42378.1"/>
    </source>
</evidence>
<evidence type="ECO:0000256" key="1">
    <source>
        <dbReference type="ARBA" id="ARBA00010641"/>
    </source>
</evidence>
<evidence type="ECO:0000259" key="8">
    <source>
        <dbReference type="Pfam" id="PF08281"/>
    </source>
</evidence>
<evidence type="ECO:0000313" key="9">
    <source>
        <dbReference type="EMBL" id="GMA37995.1"/>
    </source>
</evidence>
<keyword evidence="5" id="KW-0804">Transcription</keyword>
<dbReference type="Pfam" id="PF08281">
    <property type="entry name" value="Sigma70_r4_2"/>
    <property type="match status" value="1"/>
</dbReference>
<dbReference type="Pfam" id="PF04542">
    <property type="entry name" value="Sigma70_r2"/>
    <property type="match status" value="1"/>
</dbReference>
<keyword evidence="12" id="KW-1185">Reference proteome</keyword>
<dbReference type="InterPro" id="IPR014284">
    <property type="entry name" value="RNA_pol_sigma-70_dom"/>
</dbReference>
<accession>A0ABQ6IKX3</accession>
<feature type="region of interest" description="Disordered" evidence="6">
    <location>
        <begin position="168"/>
        <end position="200"/>
    </location>
</feature>
<keyword evidence="4" id="KW-0238">DNA-binding</keyword>
<evidence type="ECO:0000256" key="5">
    <source>
        <dbReference type="ARBA" id="ARBA00023163"/>
    </source>
</evidence>
<protein>
    <submittedName>
        <fullName evidence="9">RNA polymerase sigma factor</fullName>
    </submittedName>
</protein>
<gene>
    <name evidence="9" type="primary">sigL_1</name>
    <name evidence="10" type="synonym">sigL_2</name>
    <name evidence="11" type="synonym">sigL_3</name>
    <name evidence="9" type="ORF">GCM10025883_00400</name>
    <name evidence="10" type="ORF">GCM10025883_44230</name>
    <name evidence="11" type="ORF">GCM10025883_45720</name>
</gene>
<comment type="similarity">
    <text evidence="1">Belongs to the sigma-70 factor family. ECF subfamily.</text>
</comment>
<evidence type="ECO:0000259" key="7">
    <source>
        <dbReference type="Pfam" id="PF04542"/>
    </source>
</evidence>
<evidence type="ECO:0000256" key="6">
    <source>
        <dbReference type="SAM" id="MobiDB-lite"/>
    </source>
</evidence>
<feature type="compositionally biased region" description="Basic and acidic residues" evidence="6">
    <location>
        <begin position="173"/>
        <end position="184"/>
    </location>
</feature>
<sequence length="200" mass="21772">MNGTTQDRLAAYTSAYAAGYDDLLRYVQRRLHPDGAGAEDVVAEAMTIAWRRVEDLPSGLDDARAWLFGIARNCLLNDARSRRRRDALGVRLADVDSATVTPDGADAAISRVDLARAWSRLSDVEQEVLALAVFEGLDSRRAGQVLGVSAAAYRVRLSRARAALRQGLTSTDVEAHGAGPDRRPQPMTSRLRPVSLEEIS</sequence>
<dbReference type="Gene3D" id="1.10.1740.10">
    <property type="match status" value="1"/>
</dbReference>
<evidence type="ECO:0000256" key="2">
    <source>
        <dbReference type="ARBA" id="ARBA00023015"/>
    </source>
</evidence>
<dbReference type="InterPro" id="IPR036388">
    <property type="entry name" value="WH-like_DNA-bd_sf"/>
</dbReference>
<dbReference type="Proteomes" id="UP001157126">
    <property type="component" value="Unassembled WGS sequence"/>
</dbReference>
<dbReference type="InterPro" id="IPR013325">
    <property type="entry name" value="RNA_pol_sigma_r2"/>
</dbReference>
<feature type="domain" description="RNA polymerase sigma-70 region 2" evidence="7">
    <location>
        <begin position="20"/>
        <end position="85"/>
    </location>
</feature>
<evidence type="ECO:0000256" key="4">
    <source>
        <dbReference type="ARBA" id="ARBA00023125"/>
    </source>
</evidence>
<dbReference type="InterPro" id="IPR039425">
    <property type="entry name" value="RNA_pol_sigma-70-like"/>
</dbReference>
<feature type="domain" description="RNA polymerase sigma factor 70 region 4 type 2" evidence="8">
    <location>
        <begin position="113"/>
        <end position="164"/>
    </location>
</feature>
<reference evidence="12" key="2">
    <citation type="journal article" date="2019" name="Int. J. Syst. Evol. Microbiol.">
        <title>The Global Catalogue of Microorganisms (GCM) 10K type strain sequencing project: providing services to taxonomists for standard genome sequencing and annotation.</title>
        <authorList>
            <consortium name="The Broad Institute Genomics Platform"/>
            <consortium name="The Broad Institute Genome Sequencing Center for Infectious Disease"/>
            <person name="Wu L."/>
            <person name="Ma J."/>
        </authorList>
    </citation>
    <scope>NUCLEOTIDE SEQUENCE [LARGE SCALE GENOMIC DNA]</scope>
    <source>
        <strain evidence="12">NBRC 113072</strain>
    </source>
</reference>
<keyword evidence="3" id="KW-0731">Sigma factor</keyword>
<dbReference type="EMBL" id="BSUO01000001">
    <property type="protein sequence ID" value="GMA42378.1"/>
    <property type="molecule type" value="Genomic_DNA"/>
</dbReference>
<dbReference type="NCBIfam" id="TIGR02937">
    <property type="entry name" value="sigma70-ECF"/>
    <property type="match status" value="1"/>
</dbReference>
<dbReference type="EMBL" id="BSUO01000003">
    <property type="protein sequence ID" value="GMA42527.1"/>
    <property type="molecule type" value="Genomic_DNA"/>
</dbReference>
<evidence type="ECO:0000313" key="11">
    <source>
        <dbReference type="EMBL" id="GMA42527.1"/>
    </source>
</evidence>
<evidence type="ECO:0000313" key="12">
    <source>
        <dbReference type="Proteomes" id="UP001157126"/>
    </source>
</evidence>
<reference evidence="9" key="1">
    <citation type="journal article" date="2014" name="Int. J. Syst. Evol. Microbiol.">
        <title>Complete genome of a new Firmicutes species belonging to the dominant human colonic microbiota ('Ruminococcus bicirculans') reveals two chromosomes and a selective capacity to utilize plant glucans.</title>
        <authorList>
            <consortium name="NISC Comparative Sequencing Program"/>
            <person name="Wegmann U."/>
            <person name="Louis P."/>
            <person name="Goesmann A."/>
            <person name="Henrissat B."/>
            <person name="Duncan S.H."/>
            <person name="Flint H.J."/>
        </authorList>
    </citation>
    <scope>NUCLEOTIDE SEQUENCE</scope>
    <source>
        <strain evidence="9">NBRC 113072</strain>
    </source>
</reference>